<dbReference type="PANTHER" id="PTHR34047:SF8">
    <property type="entry name" value="PROTEIN YKFC"/>
    <property type="match status" value="1"/>
</dbReference>
<evidence type="ECO:0000313" key="2">
    <source>
        <dbReference type="EMBL" id="ABI69370.1"/>
    </source>
</evidence>
<dbReference type="AlphaFoldDB" id="Q0AV84"/>
<gene>
    <name evidence="2" type="ordered locus">Swol_2077</name>
</gene>
<dbReference type="PANTHER" id="PTHR34047">
    <property type="entry name" value="NUCLEAR INTRON MATURASE 1, MITOCHONDRIAL-RELATED"/>
    <property type="match status" value="1"/>
</dbReference>
<dbReference type="eggNOG" id="COG3344">
    <property type="taxonomic scope" value="Bacteria"/>
</dbReference>
<proteinExistence type="predicted"/>
<organism evidence="2 3">
    <name type="scientific">Syntrophomonas wolfei subsp. wolfei (strain DSM 2245B / Goettingen)</name>
    <dbReference type="NCBI Taxonomy" id="335541"/>
    <lineage>
        <taxon>Bacteria</taxon>
        <taxon>Bacillati</taxon>
        <taxon>Bacillota</taxon>
        <taxon>Clostridia</taxon>
        <taxon>Eubacteriales</taxon>
        <taxon>Syntrophomonadaceae</taxon>
        <taxon>Syntrophomonas</taxon>
    </lineage>
</organism>
<dbReference type="InterPro" id="IPR051083">
    <property type="entry name" value="GrpII_Intron_Splice-Mob/Def"/>
</dbReference>
<dbReference type="CDD" id="cd01646">
    <property type="entry name" value="RT_Bac_retron_I"/>
    <property type="match status" value="1"/>
</dbReference>
<dbReference type="EMBL" id="CP000448">
    <property type="protein sequence ID" value="ABI69370.1"/>
    <property type="molecule type" value="Genomic_DNA"/>
</dbReference>
<dbReference type="OrthoDB" id="9788687at2"/>
<dbReference type="InterPro" id="IPR043502">
    <property type="entry name" value="DNA/RNA_pol_sf"/>
</dbReference>
<sequence>MSKTHTPRLETRSLTLESCFNEKLMEKAWQTHVKNGMRNQDILDLHDYYYFHRNRKDRIKIIKTEVLEGIYKPKSPYIVRMEKTHGICRHIEIPSAEDAVILQTIVECLAPIIEKAQPSDRAFFSRSHKRFKTEADIDESFPYDWKELWPQFQNRIYEFTTIFNYVVVTDIANYFDNISFSQLRNVLSGYGQIDEGLLDFLFFMLESWIWRPDYLPLSGLGLPQVNFDAPRLLAHSFLFEIDKYLTEKTNNNFVRWMDDIDFGTNSIEDAKEILRGLDEMLLTRGLRLNIGKTKILSSTEARKFFLPDENRYLNILDKRIERYLSEGKPIEDEKKRIRKRFRKFIKAPQVGRWNKVYKRYFTLATKIKDPYLEKLVPEILENSPDLRGNALWYYNTLGPNKKRFEQLVAFYASRHCFDDKSTFSVAHTLINWKIKPNSKLRGEIVQLAIDTEDRSNTHLIASTWLIAKYGTNIQLMEFIMRNTSKWRYSTFLSRQIAAVLPRLRNESIFRLIVDILAESGQTEALAIVADLNRLRKEKLTRDFNLYILHGKGKVRTYPLGKVLIAMDVLNSKGIPLTERKDIKNKLLHRLNDPIYEELISNVHII</sequence>
<reference evidence="3" key="1">
    <citation type="journal article" date="2010" name="Environ. Microbiol.">
        <title>The genome of Syntrophomonas wolfei: new insights into syntrophic metabolism and biohydrogen production.</title>
        <authorList>
            <person name="Sieber J.R."/>
            <person name="Sims D.R."/>
            <person name="Han C."/>
            <person name="Kim E."/>
            <person name="Lykidis A."/>
            <person name="Lapidus A.L."/>
            <person name="McDonnald E."/>
            <person name="Rohlin L."/>
            <person name="Culley D.E."/>
            <person name="Gunsalus R."/>
            <person name="McInerney M.J."/>
        </authorList>
    </citation>
    <scope>NUCLEOTIDE SEQUENCE [LARGE SCALE GENOMIC DNA]</scope>
    <source>
        <strain evidence="3">DSM 2245B / Goettingen</strain>
    </source>
</reference>
<dbReference type="PROSITE" id="PS50878">
    <property type="entry name" value="RT_POL"/>
    <property type="match status" value="1"/>
</dbReference>
<dbReference type="HOGENOM" id="CLU_453268_0_0_9"/>
<keyword evidence="3" id="KW-1185">Reference proteome</keyword>
<dbReference type="RefSeq" id="WP_011641462.1">
    <property type="nucleotide sequence ID" value="NC_008346.1"/>
</dbReference>
<feature type="domain" description="Reverse transcriptase" evidence="1">
    <location>
        <begin position="1"/>
        <end position="317"/>
    </location>
</feature>
<dbReference type="InterPro" id="IPR000477">
    <property type="entry name" value="RT_dom"/>
</dbReference>
<dbReference type="SUPFAM" id="SSF56672">
    <property type="entry name" value="DNA/RNA polymerases"/>
    <property type="match status" value="1"/>
</dbReference>
<dbReference type="KEGG" id="swo:Swol_2077"/>
<name>Q0AV84_SYNWW</name>
<accession>Q0AV84</accession>
<dbReference type="Proteomes" id="UP000001968">
    <property type="component" value="Chromosome"/>
</dbReference>
<evidence type="ECO:0000313" key="3">
    <source>
        <dbReference type="Proteomes" id="UP000001968"/>
    </source>
</evidence>
<evidence type="ECO:0000259" key="1">
    <source>
        <dbReference type="PROSITE" id="PS50878"/>
    </source>
</evidence>
<protein>
    <recommendedName>
        <fullName evidence="1">Reverse transcriptase domain-containing protein</fullName>
    </recommendedName>
</protein>